<evidence type="ECO:0000256" key="1">
    <source>
        <dbReference type="SAM" id="Phobius"/>
    </source>
</evidence>
<sequence length="172" mass="20494">MLLDEWAREFNVLLPREGKMDFIDYLKVHERTIDLCFLGVFIILLGALGFFLMKIRIDLDKEYKKYMDRRDFKLVQSIRFYLAFKEPPSECDRTKLLIKNEKELLIVLDHFLRKDVVLRKKLRFKRLGVKLSDGNFEIKIKSIFRTNQYVLVADSSKLLIFLGLLLEKNKNG</sequence>
<organism evidence="2 3">
    <name type="scientific">Klebsiella phage Miami</name>
    <dbReference type="NCBI Taxonomy" id="2767581"/>
    <lineage>
        <taxon>Viruses</taxon>
        <taxon>Duplodnaviria</taxon>
        <taxon>Heunggongvirae</taxon>
        <taxon>Uroviricota</taxon>
        <taxon>Caudoviricetes</taxon>
        <taxon>Chimalliviridae</taxon>
        <taxon>Miamivirus</taxon>
        <taxon>Miamivirus miami</taxon>
    </lineage>
</organism>
<protein>
    <submittedName>
        <fullName evidence="2">Uncharacterized protein</fullName>
    </submittedName>
</protein>
<evidence type="ECO:0000313" key="2">
    <source>
        <dbReference type="EMBL" id="QPB09168.1"/>
    </source>
</evidence>
<feature type="transmembrane region" description="Helical" evidence="1">
    <location>
        <begin position="32"/>
        <end position="53"/>
    </location>
</feature>
<gene>
    <name evidence="2" type="ORF">CPT_Miami_073</name>
</gene>
<accession>A0A873WGD3</accession>
<keyword evidence="3" id="KW-1185">Reference proteome</keyword>
<evidence type="ECO:0000313" key="3">
    <source>
        <dbReference type="Proteomes" id="UP000662782"/>
    </source>
</evidence>
<dbReference type="EMBL" id="MT701590">
    <property type="protein sequence ID" value="QPB09168.1"/>
    <property type="molecule type" value="Genomic_DNA"/>
</dbReference>
<keyword evidence="1" id="KW-0472">Membrane</keyword>
<proteinExistence type="predicted"/>
<reference evidence="2 3" key="1">
    <citation type="submission" date="2020-07" db="EMBL/GenBank/DDBJ databases">
        <title>Complete genome sequence of Klebsiella pneumoniae phage Miami.</title>
        <authorList>
            <person name="Mora D.A."/>
            <person name="Lessor L."/>
            <person name="Gill J."/>
            <person name="Liu M."/>
        </authorList>
    </citation>
    <scope>NUCLEOTIDE SEQUENCE [LARGE SCALE GENOMIC DNA]</scope>
</reference>
<name>A0A873WGD3_9CAUD</name>
<keyword evidence="1" id="KW-0812">Transmembrane</keyword>
<dbReference type="Proteomes" id="UP000662782">
    <property type="component" value="Segment"/>
</dbReference>
<keyword evidence="1" id="KW-1133">Transmembrane helix</keyword>